<evidence type="ECO:0000256" key="2">
    <source>
        <dbReference type="ARBA" id="ARBA00022643"/>
    </source>
</evidence>
<dbReference type="PROSITE" id="PS50902">
    <property type="entry name" value="FLAVODOXIN_LIKE"/>
    <property type="match status" value="1"/>
</dbReference>
<keyword evidence="3" id="KW-0249">Electron transport</keyword>
<keyword evidence="3" id="KW-0813">Transport</keyword>
<dbReference type="InterPro" id="IPR039261">
    <property type="entry name" value="FNR_nucleotide-bd"/>
</dbReference>
<evidence type="ECO:0000256" key="3">
    <source>
        <dbReference type="ARBA" id="ARBA00022982"/>
    </source>
</evidence>
<evidence type="ECO:0000313" key="9">
    <source>
        <dbReference type="Proteomes" id="UP000256829"/>
    </source>
</evidence>
<dbReference type="InterPro" id="IPR017927">
    <property type="entry name" value="FAD-bd_FR_type"/>
</dbReference>
<dbReference type="GO" id="GO:0005829">
    <property type="term" value="C:cytosol"/>
    <property type="evidence" value="ECO:0007669"/>
    <property type="project" value="TreeGrafter"/>
</dbReference>
<organism evidence="8 9">
    <name type="scientific">Lysobacter soli</name>
    <dbReference type="NCBI Taxonomy" id="453783"/>
    <lineage>
        <taxon>Bacteria</taxon>
        <taxon>Pseudomonadati</taxon>
        <taxon>Pseudomonadota</taxon>
        <taxon>Gammaproteobacteria</taxon>
        <taxon>Lysobacterales</taxon>
        <taxon>Lysobacteraceae</taxon>
        <taxon>Lysobacter</taxon>
    </lineage>
</organism>
<dbReference type="SUPFAM" id="SSF63380">
    <property type="entry name" value="Riboflavin synthase domain-like"/>
    <property type="match status" value="1"/>
</dbReference>
<dbReference type="RefSeq" id="WP_115842522.1">
    <property type="nucleotide sequence ID" value="NZ_CP183976.1"/>
</dbReference>
<dbReference type="AlphaFoldDB" id="A0A3D8VDM0"/>
<dbReference type="InterPro" id="IPR017938">
    <property type="entry name" value="Riboflavin_synthase-like_b-brl"/>
</dbReference>
<dbReference type="SUPFAM" id="SSF52218">
    <property type="entry name" value="Flavoproteins"/>
    <property type="match status" value="1"/>
</dbReference>
<dbReference type="Pfam" id="PF00175">
    <property type="entry name" value="NAD_binding_1"/>
    <property type="match status" value="1"/>
</dbReference>
<dbReference type="EC" id="1.6.2.4" evidence="4"/>
<evidence type="ECO:0000259" key="6">
    <source>
        <dbReference type="PROSITE" id="PS50902"/>
    </source>
</evidence>
<evidence type="ECO:0000313" key="8">
    <source>
        <dbReference type="EMBL" id="RDY67151.1"/>
    </source>
</evidence>
<dbReference type="InterPro" id="IPR001433">
    <property type="entry name" value="OxRdtase_FAD/NAD-bd"/>
</dbReference>
<dbReference type="InterPro" id="IPR029039">
    <property type="entry name" value="Flavoprotein-like_sf"/>
</dbReference>
<dbReference type="Pfam" id="PF00258">
    <property type="entry name" value="Flavodoxin_1"/>
    <property type="match status" value="1"/>
</dbReference>
<dbReference type="GO" id="GO:0050660">
    <property type="term" value="F:flavin adenine dinucleotide binding"/>
    <property type="evidence" value="ECO:0007669"/>
    <property type="project" value="TreeGrafter"/>
</dbReference>
<keyword evidence="9" id="KW-1185">Reference proteome</keyword>
<dbReference type="PRINTS" id="PR00369">
    <property type="entry name" value="FLAVODOXIN"/>
</dbReference>
<dbReference type="PANTHER" id="PTHR19384:SF17">
    <property type="entry name" value="NADPH--CYTOCHROME P450 REDUCTASE"/>
    <property type="match status" value="1"/>
</dbReference>
<dbReference type="GO" id="GO:0010181">
    <property type="term" value="F:FMN binding"/>
    <property type="evidence" value="ECO:0007669"/>
    <property type="project" value="InterPro"/>
</dbReference>
<keyword evidence="2" id="KW-0288">FMN</keyword>
<evidence type="ECO:0000259" key="7">
    <source>
        <dbReference type="PROSITE" id="PS51384"/>
    </source>
</evidence>
<accession>A0A3D8VDM0</accession>
<keyword evidence="5" id="KW-1133">Transmembrane helix</keyword>
<dbReference type="InterPro" id="IPR001709">
    <property type="entry name" value="Flavoprot_Pyr_Nucl_cyt_Rdtase"/>
</dbReference>
<dbReference type="PROSITE" id="PS51384">
    <property type="entry name" value="FAD_FR"/>
    <property type="match status" value="1"/>
</dbReference>
<dbReference type="GO" id="GO:0003958">
    <property type="term" value="F:NADPH-hemoprotein reductase activity"/>
    <property type="evidence" value="ECO:0007669"/>
    <property type="project" value="UniProtKB-EC"/>
</dbReference>
<dbReference type="CDD" id="cd06200">
    <property type="entry name" value="SiR_like1"/>
    <property type="match status" value="1"/>
</dbReference>
<dbReference type="SUPFAM" id="SSF52343">
    <property type="entry name" value="Ferredoxin reductase-like, C-terminal NADP-linked domain"/>
    <property type="match status" value="1"/>
</dbReference>
<dbReference type="PANTHER" id="PTHR19384">
    <property type="entry name" value="NITRIC OXIDE SYNTHASE-RELATED"/>
    <property type="match status" value="1"/>
</dbReference>
<feature type="domain" description="FAD-binding FR-type" evidence="7">
    <location>
        <begin position="240"/>
        <end position="408"/>
    </location>
</feature>
<dbReference type="InterPro" id="IPR001094">
    <property type="entry name" value="Flavdoxin-like"/>
</dbReference>
<proteinExistence type="predicted"/>
<dbReference type="Gene3D" id="3.40.50.80">
    <property type="entry name" value="Nucleotide-binding domain of ferredoxin-NADP reductase (FNR) module"/>
    <property type="match status" value="1"/>
</dbReference>
<evidence type="ECO:0000256" key="5">
    <source>
        <dbReference type="SAM" id="Phobius"/>
    </source>
</evidence>
<keyword evidence="1" id="KW-0285">Flavoprotein</keyword>
<gene>
    <name evidence="8" type="ORF">DX912_10815</name>
</gene>
<evidence type="ECO:0000256" key="1">
    <source>
        <dbReference type="ARBA" id="ARBA00022630"/>
    </source>
</evidence>
<dbReference type="Proteomes" id="UP000256829">
    <property type="component" value="Unassembled WGS sequence"/>
</dbReference>
<dbReference type="PRINTS" id="PR00371">
    <property type="entry name" value="FPNCR"/>
</dbReference>
<comment type="caution">
    <text evidence="8">The sequence shown here is derived from an EMBL/GenBank/DDBJ whole genome shotgun (WGS) entry which is preliminary data.</text>
</comment>
<keyword evidence="5" id="KW-0812">Transmembrane</keyword>
<feature type="domain" description="Flavodoxin-like" evidence="6">
    <location>
        <begin position="89"/>
        <end position="226"/>
    </location>
</feature>
<keyword evidence="5" id="KW-0472">Membrane</keyword>
<evidence type="ECO:0000256" key="4">
    <source>
        <dbReference type="ARBA" id="ARBA00023797"/>
    </source>
</evidence>
<feature type="transmembrane region" description="Helical" evidence="5">
    <location>
        <begin position="47"/>
        <end position="69"/>
    </location>
</feature>
<dbReference type="Gene3D" id="3.40.50.360">
    <property type="match status" value="1"/>
</dbReference>
<dbReference type="Gene3D" id="2.40.30.10">
    <property type="entry name" value="Translation factors"/>
    <property type="match status" value="1"/>
</dbReference>
<dbReference type="InterPro" id="IPR008254">
    <property type="entry name" value="Flavodoxin/NO_synth"/>
</dbReference>
<name>A0A3D8VDM0_9GAMM</name>
<dbReference type="EMBL" id="QTJR01000006">
    <property type="protein sequence ID" value="RDY67151.1"/>
    <property type="molecule type" value="Genomic_DNA"/>
</dbReference>
<feature type="transmembrane region" description="Helical" evidence="5">
    <location>
        <begin position="12"/>
        <end position="35"/>
    </location>
</feature>
<protein>
    <recommendedName>
        <fullName evidence="4">NADPH--hemoprotein reductase</fullName>
        <ecNumber evidence="4">1.6.2.4</ecNumber>
    </recommendedName>
</protein>
<sequence length="547" mass="59841">MSATRSKAGSSIRAWLGNGVALAALFAAIVAFGYWQTESWWVASPRAGSWVLAMVVALAFVGLCVSTWLDARADRAASDVPDAGGDDAMLLAWASQTGFGQQLAEHTAQALRDAGMPVRVLPLHRVDADVLRAHRRALFIASTTGEGDPPDHALGFTRHVLGQPMTLVGLEYAVLALGDRAYDRFCGFGRRLDQWLHHSGAQPMFDRIDVDAGDAGALRHWQHRLGQLAGHTALADWSAPRYRPWRLQERRWLNPGSVGGPAYHVALLPMDAGDLDWQAGDIAEIGPRHAPPEVASWLLTANQDGDATVEHNGETLELATLLQRSRLPEPAAIQGHSAQAVANLLEALPHREYSIASVPQDGALHLLVRQMRHLDGRLGCGSGWLTAHADVGATIDVRIRRNIAFHAPEDDRPMILVGNGTGLAGLRAHLKARALAGHRRNWLVFGERQREHDFHHRDEIEAWFRQGHLQHLDLAFSRDGAQRVYVQDVLREHSGRLREWIADGAAVYVCGSLEGMAPAVDAVLRDTVGLDALEAMAADGRYCRDVY</sequence>
<reference evidence="8 9" key="1">
    <citation type="submission" date="2018-08" db="EMBL/GenBank/DDBJ databases">
        <title>Lysobacter soli KCTC 22011, whole genome shotgun sequence.</title>
        <authorList>
            <person name="Zhang X."/>
            <person name="Feng G."/>
            <person name="Zhu H."/>
        </authorList>
    </citation>
    <scope>NUCLEOTIDE SEQUENCE [LARGE SCALE GENOMIC DNA]</scope>
    <source>
        <strain evidence="8 9">KCTC 22011</strain>
    </source>
</reference>